<evidence type="ECO:0000313" key="1">
    <source>
        <dbReference type="EMBL" id="RLT71684.1"/>
    </source>
</evidence>
<proteinExistence type="predicted"/>
<evidence type="ECO:0000313" key="2">
    <source>
        <dbReference type="Proteomes" id="UP000278164"/>
    </source>
</evidence>
<sequence length="62" mass="6686">MPWKKKYALVAAASSPSHVKSGVSYGVNVHAAVAYLGVAPHVPFKRLQCLLKDLYGIEPSHP</sequence>
<dbReference type="EMBL" id="RAYI01000142">
    <property type="protein sequence ID" value="RLT71684.1"/>
    <property type="molecule type" value="Genomic_DNA"/>
</dbReference>
<dbReference type="Proteomes" id="UP000278164">
    <property type="component" value="Unassembled WGS sequence"/>
</dbReference>
<accession>A0A3L7ZIG3</accession>
<name>A0A3L7ZIG3_PARDI</name>
<protein>
    <submittedName>
        <fullName evidence="1">Uncharacterized protein</fullName>
    </submittedName>
</protein>
<gene>
    <name evidence="1" type="ORF">D7V78_19965</name>
</gene>
<dbReference type="AlphaFoldDB" id="A0A3L7ZIG3"/>
<comment type="caution">
    <text evidence="1">The sequence shown here is derived from an EMBL/GenBank/DDBJ whole genome shotgun (WGS) entry which is preliminary data.</text>
</comment>
<reference evidence="1 2" key="1">
    <citation type="submission" date="2018-09" db="EMBL/GenBank/DDBJ databases">
        <title>Murine metabolic-syndrome-specific gut microbial biobank.</title>
        <authorList>
            <person name="Liu C."/>
        </authorList>
    </citation>
    <scope>NUCLEOTIDE SEQUENCE [LARGE SCALE GENOMIC DNA]</scope>
    <source>
        <strain evidence="1 2">8-P5</strain>
    </source>
</reference>
<organism evidence="1 2">
    <name type="scientific">Parabacteroides distasonis</name>
    <dbReference type="NCBI Taxonomy" id="823"/>
    <lineage>
        <taxon>Bacteria</taxon>
        <taxon>Pseudomonadati</taxon>
        <taxon>Bacteroidota</taxon>
        <taxon>Bacteroidia</taxon>
        <taxon>Bacteroidales</taxon>
        <taxon>Tannerellaceae</taxon>
        <taxon>Parabacteroides</taxon>
    </lineage>
</organism>